<organism evidence="5 6">
    <name type="scientific">Circinella minor</name>
    <dbReference type="NCBI Taxonomy" id="1195481"/>
    <lineage>
        <taxon>Eukaryota</taxon>
        <taxon>Fungi</taxon>
        <taxon>Fungi incertae sedis</taxon>
        <taxon>Mucoromycota</taxon>
        <taxon>Mucoromycotina</taxon>
        <taxon>Mucoromycetes</taxon>
        <taxon>Mucorales</taxon>
        <taxon>Lichtheimiaceae</taxon>
        <taxon>Circinella</taxon>
    </lineage>
</organism>
<keyword evidence="6" id="KW-1185">Reference proteome</keyword>
<accession>A0A8H7VNU6</accession>
<keyword evidence="1" id="KW-0880">Kelch repeat</keyword>
<dbReference type="GO" id="GO:0045454">
    <property type="term" value="P:cell redox homeostasis"/>
    <property type="evidence" value="ECO:0007669"/>
    <property type="project" value="TreeGrafter"/>
</dbReference>
<feature type="compositionally biased region" description="Basic and acidic residues" evidence="3">
    <location>
        <begin position="777"/>
        <end position="795"/>
    </location>
</feature>
<sequence>MQMQSISGIITQVHNTNGETPPPLVGASMTVVGDRVFVFAGRLVTSRKMTNYMYVLDLNTLQWTRHIPPPDSAKPPKPRYFHSADVYNNSIVVFGGMGYSRISTDGLCVLDDISVFDVETMTWKRPTVEPSLFAPRPRYAHLSAIVEDKLVVIGGQDMNNGYLGEINVLDLKTWEWVHAKTFDKHVGAYRSIAITAPPKTRLPIMLREGMNGGGTVDNSPQVSAIDDNNTNNAAGGTTSVDTPSPIYLYTNYNFADVKRELQLIFTPSGASSAVEDCSNYMSGSAMPPGLRFPTGHTLGHHLVLAGTYLSPQSQSFTIWALDLGTLTWSRIETGSVFTQGSWNRGVLHETTNRFVVFGHRGRNLLDDYNHRQVNFDHIAMVDMEAFGVYNLPKATCSTLAQEMGLSLLNEPAVSDFRIITIENQSIPVNSAVLSQRWPYFEQLMKENRTTVTTRKPVIEKKDELVVTDGPGDEDALATPLTPQQQQQDQKQQVLKAHSMSFPYPHPVVIALLQFIYTDNLLTAQQYQPHILSQLLLLADMYELPRLRGLATHALHQMLNMSTAPLIFETAALSHQTSLQVRALKMMIAAKKMIQQQQQQQQAQQQMTPRENTFSMYAESVSGRSEGSGLGGGVRRSQQQPERPSSPTSGGYYRSSTASPLQRQASEDPAMSSMLDHLSGTSPKFPATRTRTPSYATPGSPFAKGIGSNRGMSYSSQGYASAGTEAYRYPGSSTSSPPQTPRHGSVAVGGASPIPETPTSSNTLGSPGTPQPSKSSKNKKESSKDKKSGTKEKKAFLESVGNKFSMNF</sequence>
<dbReference type="EMBL" id="JAEPRB010000023">
    <property type="protein sequence ID" value="KAG2225832.1"/>
    <property type="molecule type" value="Genomic_DNA"/>
</dbReference>
<dbReference type="OrthoDB" id="10001928at2759"/>
<dbReference type="InterPro" id="IPR000210">
    <property type="entry name" value="BTB/POZ_dom"/>
</dbReference>
<dbReference type="PANTHER" id="PTHR43503:SF2">
    <property type="entry name" value="NEGATIVE REGULATOR OF SPORULATION MDS3-RELATED"/>
    <property type="match status" value="1"/>
</dbReference>
<comment type="caution">
    <text evidence="5">The sequence shown here is derived from an EMBL/GenBank/DDBJ whole genome shotgun (WGS) entry which is preliminary data.</text>
</comment>
<name>A0A8H7VNU6_9FUNG</name>
<dbReference type="SMART" id="SM00225">
    <property type="entry name" value="BTB"/>
    <property type="match status" value="1"/>
</dbReference>
<dbReference type="Pfam" id="PF24681">
    <property type="entry name" value="Kelch_KLHDC2_KLHL20_DRC7"/>
    <property type="match status" value="1"/>
</dbReference>
<evidence type="ECO:0000256" key="2">
    <source>
        <dbReference type="ARBA" id="ARBA00022737"/>
    </source>
</evidence>
<dbReference type="Gene3D" id="3.30.710.10">
    <property type="entry name" value="Potassium Channel Kv1.1, Chain A"/>
    <property type="match status" value="1"/>
</dbReference>
<feature type="region of interest" description="Disordered" evidence="3">
    <location>
        <begin position="723"/>
        <end position="807"/>
    </location>
</feature>
<evidence type="ECO:0000256" key="1">
    <source>
        <dbReference type="ARBA" id="ARBA00022441"/>
    </source>
</evidence>
<evidence type="ECO:0000259" key="4">
    <source>
        <dbReference type="SMART" id="SM00225"/>
    </source>
</evidence>
<dbReference type="SUPFAM" id="SSF54695">
    <property type="entry name" value="POZ domain"/>
    <property type="match status" value="1"/>
</dbReference>
<dbReference type="GO" id="GO:0005829">
    <property type="term" value="C:cytosol"/>
    <property type="evidence" value="ECO:0007669"/>
    <property type="project" value="TreeGrafter"/>
</dbReference>
<feature type="compositionally biased region" description="Polar residues" evidence="3">
    <location>
        <begin position="756"/>
        <end position="771"/>
    </location>
</feature>
<dbReference type="AlphaFoldDB" id="A0A8H7VNU6"/>
<keyword evidence="2" id="KW-0677">Repeat</keyword>
<evidence type="ECO:0000256" key="3">
    <source>
        <dbReference type="SAM" id="MobiDB-lite"/>
    </source>
</evidence>
<dbReference type="GO" id="GO:0005739">
    <property type="term" value="C:mitochondrion"/>
    <property type="evidence" value="ECO:0007669"/>
    <property type="project" value="TreeGrafter"/>
</dbReference>
<feature type="region of interest" description="Disordered" evidence="3">
    <location>
        <begin position="620"/>
        <end position="709"/>
    </location>
</feature>
<dbReference type="PANTHER" id="PTHR43503">
    <property type="entry name" value="MCG48959-RELATED"/>
    <property type="match status" value="1"/>
</dbReference>
<evidence type="ECO:0000313" key="6">
    <source>
        <dbReference type="Proteomes" id="UP000646827"/>
    </source>
</evidence>
<dbReference type="Gene3D" id="2.120.10.80">
    <property type="entry name" value="Kelch-type beta propeller"/>
    <property type="match status" value="1"/>
</dbReference>
<evidence type="ECO:0000313" key="5">
    <source>
        <dbReference type="EMBL" id="KAG2225832.1"/>
    </source>
</evidence>
<protein>
    <recommendedName>
        <fullName evidence="4">BTB domain-containing protein</fullName>
    </recommendedName>
</protein>
<feature type="compositionally biased region" description="Polar residues" evidence="3">
    <location>
        <begin position="637"/>
        <end position="663"/>
    </location>
</feature>
<dbReference type="InterPro" id="IPR015915">
    <property type="entry name" value="Kelch-typ_b-propeller"/>
</dbReference>
<dbReference type="Proteomes" id="UP000646827">
    <property type="component" value="Unassembled WGS sequence"/>
</dbReference>
<gene>
    <name evidence="5" type="ORF">INT45_007076</name>
</gene>
<dbReference type="SUPFAM" id="SSF117281">
    <property type="entry name" value="Kelch motif"/>
    <property type="match status" value="1"/>
</dbReference>
<reference evidence="5 6" key="1">
    <citation type="submission" date="2020-12" db="EMBL/GenBank/DDBJ databases">
        <title>Metabolic potential, ecology and presence of endohyphal bacteria is reflected in genomic diversity of Mucoromycotina.</title>
        <authorList>
            <person name="Muszewska A."/>
            <person name="Okrasinska A."/>
            <person name="Steczkiewicz K."/>
            <person name="Drgas O."/>
            <person name="Orlowska M."/>
            <person name="Perlinska-Lenart U."/>
            <person name="Aleksandrzak-Piekarczyk T."/>
            <person name="Szatraj K."/>
            <person name="Zielenkiewicz U."/>
            <person name="Pilsyk S."/>
            <person name="Malc E."/>
            <person name="Mieczkowski P."/>
            <person name="Kruszewska J.S."/>
            <person name="Biernat P."/>
            <person name="Pawlowska J."/>
        </authorList>
    </citation>
    <scope>NUCLEOTIDE SEQUENCE [LARGE SCALE GENOMIC DNA]</scope>
    <source>
        <strain evidence="5 6">CBS 142.35</strain>
    </source>
</reference>
<proteinExistence type="predicted"/>
<dbReference type="InterPro" id="IPR011333">
    <property type="entry name" value="SKP1/BTB/POZ_sf"/>
</dbReference>
<feature type="domain" description="BTB" evidence="4">
    <location>
        <begin position="414"/>
        <end position="558"/>
    </location>
</feature>